<feature type="transmembrane region" description="Helical" evidence="6">
    <location>
        <begin position="45"/>
        <end position="71"/>
    </location>
</feature>
<evidence type="ECO:0000256" key="5">
    <source>
        <dbReference type="ARBA" id="ARBA00023136"/>
    </source>
</evidence>
<dbReference type="PANTHER" id="PTHR36115">
    <property type="entry name" value="PROLINE-RICH ANTIGEN HOMOLOG-RELATED"/>
    <property type="match status" value="1"/>
</dbReference>
<keyword evidence="3 6" id="KW-0812">Transmembrane</keyword>
<organism evidence="8 9">
    <name type="scientific">Thalassotalea insulae</name>
    <dbReference type="NCBI Taxonomy" id="2056778"/>
    <lineage>
        <taxon>Bacteria</taxon>
        <taxon>Pseudomonadati</taxon>
        <taxon>Pseudomonadota</taxon>
        <taxon>Gammaproteobacteria</taxon>
        <taxon>Alteromonadales</taxon>
        <taxon>Colwelliaceae</taxon>
        <taxon>Thalassotalea</taxon>
    </lineage>
</organism>
<keyword evidence="5 6" id="KW-0472">Membrane</keyword>
<evidence type="ECO:0000256" key="2">
    <source>
        <dbReference type="ARBA" id="ARBA00022475"/>
    </source>
</evidence>
<evidence type="ECO:0000259" key="7">
    <source>
        <dbReference type="Pfam" id="PF06271"/>
    </source>
</evidence>
<keyword evidence="2" id="KW-1003">Cell membrane</keyword>
<dbReference type="PANTHER" id="PTHR36115:SF10">
    <property type="entry name" value="RDD DOMAIN-CONTAINING PROTEIN"/>
    <property type="match status" value="1"/>
</dbReference>
<dbReference type="InterPro" id="IPR010432">
    <property type="entry name" value="RDD"/>
</dbReference>
<gene>
    <name evidence="8" type="ORF">tinsulaeT_25220</name>
</gene>
<evidence type="ECO:0000313" key="9">
    <source>
        <dbReference type="Proteomes" id="UP001157186"/>
    </source>
</evidence>
<name>A0ABQ6GTE7_9GAMM</name>
<dbReference type="InterPro" id="IPR051791">
    <property type="entry name" value="Pra-immunoreactive"/>
</dbReference>
<dbReference type="Proteomes" id="UP001157186">
    <property type="component" value="Unassembled WGS sequence"/>
</dbReference>
<accession>A0ABQ6GTE7</accession>
<keyword evidence="4 6" id="KW-1133">Transmembrane helix</keyword>
<reference evidence="8 9" key="1">
    <citation type="submission" date="2023-03" db="EMBL/GenBank/DDBJ databases">
        <title>Draft genome sequence of Thalassotalea insulae KCTC 62186T.</title>
        <authorList>
            <person name="Sawabe T."/>
        </authorList>
    </citation>
    <scope>NUCLEOTIDE SEQUENCE [LARGE SCALE GENOMIC DNA]</scope>
    <source>
        <strain evidence="8 9">KCTC 62186</strain>
    </source>
</reference>
<feature type="domain" description="RDD" evidence="7">
    <location>
        <begin position="36"/>
        <end position="174"/>
    </location>
</feature>
<proteinExistence type="predicted"/>
<evidence type="ECO:0000256" key="3">
    <source>
        <dbReference type="ARBA" id="ARBA00022692"/>
    </source>
</evidence>
<dbReference type="EMBL" id="BSST01000001">
    <property type="protein sequence ID" value="GLX79182.1"/>
    <property type="molecule type" value="Genomic_DNA"/>
</dbReference>
<evidence type="ECO:0000313" key="8">
    <source>
        <dbReference type="EMBL" id="GLX79182.1"/>
    </source>
</evidence>
<dbReference type="Pfam" id="PF06271">
    <property type="entry name" value="RDD"/>
    <property type="match status" value="1"/>
</dbReference>
<evidence type="ECO:0000256" key="4">
    <source>
        <dbReference type="ARBA" id="ARBA00022989"/>
    </source>
</evidence>
<evidence type="ECO:0000256" key="6">
    <source>
        <dbReference type="SAM" id="Phobius"/>
    </source>
</evidence>
<feature type="transmembrane region" description="Helical" evidence="6">
    <location>
        <begin position="91"/>
        <end position="115"/>
    </location>
</feature>
<keyword evidence="9" id="KW-1185">Reference proteome</keyword>
<comment type="subcellular location">
    <subcellularLocation>
        <location evidence="1">Cell membrane</location>
        <topology evidence="1">Multi-pass membrane protein</topology>
    </subcellularLocation>
</comment>
<protein>
    <submittedName>
        <fullName evidence="8">RDD family protein</fullName>
    </submittedName>
</protein>
<comment type="caution">
    <text evidence="8">The sequence shown here is derived from an EMBL/GenBank/DDBJ whole genome shotgun (WGS) entry which is preliminary data.</text>
</comment>
<sequence>MLIFPCGRKKQSLLDLRKIFQIFAMTNIDYTNFPRAGIIRRLASWLYDTLVAIAVYMVAGAISFLVFGFLFDHGIIANKGFEHAFDLKSSSYIYSLLVDGFAWFWVGYFFIFFWVKSGQTIGMKAWRLRVQNQDGSLMDKSTALKRLLPTLLGLGNLWLLVNRQQKLSLQDKFTNTEVVVLSNTANRGR</sequence>
<evidence type="ECO:0000256" key="1">
    <source>
        <dbReference type="ARBA" id="ARBA00004651"/>
    </source>
</evidence>